<dbReference type="InterPro" id="IPR011990">
    <property type="entry name" value="TPR-like_helical_dom_sf"/>
</dbReference>
<dbReference type="Proteomes" id="UP000306416">
    <property type="component" value="Unassembled WGS sequence"/>
</dbReference>
<accession>A0A4S1CER1</accession>
<dbReference type="PANTHER" id="PTHR11102">
    <property type="entry name" value="SEL-1-LIKE PROTEIN"/>
    <property type="match status" value="1"/>
</dbReference>
<gene>
    <name evidence="2" type="ORF">E4633_14570</name>
</gene>
<dbReference type="Pfam" id="PF08238">
    <property type="entry name" value="Sel1"/>
    <property type="match status" value="3"/>
</dbReference>
<reference evidence="2 3" key="1">
    <citation type="submission" date="2019-04" db="EMBL/GenBank/DDBJ databases">
        <title>Geobacter oryzae sp. nov., ferric-reducing bacteria isolated from paddy soil.</title>
        <authorList>
            <person name="Xu Z."/>
            <person name="Masuda Y."/>
            <person name="Itoh H."/>
            <person name="Senoo K."/>
        </authorList>
    </citation>
    <scope>NUCLEOTIDE SEQUENCE [LARGE SCALE GENOMIC DNA]</scope>
    <source>
        <strain evidence="2 3">Red111</strain>
    </source>
</reference>
<dbReference type="PANTHER" id="PTHR11102:SF160">
    <property type="entry name" value="ERAD-ASSOCIATED E3 UBIQUITIN-PROTEIN LIGASE COMPONENT HRD3"/>
    <property type="match status" value="1"/>
</dbReference>
<dbReference type="EMBL" id="SRSC01000003">
    <property type="protein sequence ID" value="TGU71763.1"/>
    <property type="molecule type" value="Genomic_DNA"/>
</dbReference>
<dbReference type="SUPFAM" id="SSF81901">
    <property type="entry name" value="HCP-like"/>
    <property type="match status" value="1"/>
</dbReference>
<protein>
    <submittedName>
        <fullName evidence="2">Sel1 repeat family protein</fullName>
    </submittedName>
</protein>
<keyword evidence="3" id="KW-1185">Reference proteome</keyword>
<organism evidence="2 3">
    <name type="scientific">Geomonas terrae</name>
    <dbReference type="NCBI Taxonomy" id="2562681"/>
    <lineage>
        <taxon>Bacteria</taxon>
        <taxon>Pseudomonadati</taxon>
        <taxon>Thermodesulfobacteriota</taxon>
        <taxon>Desulfuromonadia</taxon>
        <taxon>Geobacterales</taxon>
        <taxon>Geobacteraceae</taxon>
        <taxon>Geomonas</taxon>
    </lineage>
</organism>
<evidence type="ECO:0000256" key="1">
    <source>
        <dbReference type="SAM" id="SignalP"/>
    </source>
</evidence>
<dbReference type="InterPro" id="IPR006597">
    <property type="entry name" value="Sel1-like"/>
</dbReference>
<dbReference type="InterPro" id="IPR050767">
    <property type="entry name" value="Sel1_AlgK"/>
</dbReference>
<dbReference type="SMART" id="SM00671">
    <property type="entry name" value="SEL1"/>
    <property type="match status" value="3"/>
</dbReference>
<keyword evidence="1" id="KW-0732">Signal</keyword>
<feature type="chain" id="PRO_5020642286" evidence="1">
    <location>
        <begin position="21"/>
        <end position="172"/>
    </location>
</feature>
<sequence length="172" mass="19346">MLCNGWLAILMLAWAATSWAAPQPGFSVAFRAYQQHDYPTALRLFKADHGGDSCYLLGIMYFRGEGVPADKKEAIRWLTEAAEKNHLRAQYNLGMIYDKGDGVPQDLKEAAKWYRMGAEKGHVQSQFNLGLMYTNGEGVPKDHGEAVKWLRLAARKGHVNARKLLNVMGEKY</sequence>
<feature type="signal peptide" evidence="1">
    <location>
        <begin position="1"/>
        <end position="20"/>
    </location>
</feature>
<comment type="caution">
    <text evidence="2">The sequence shown here is derived from an EMBL/GenBank/DDBJ whole genome shotgun (WGS) entry which is preliminary data.</text>
</comment>
<name>A0A4S1CER1_9BACT</name>
<dbReference type="AlphaFoldDB" id="A0A4S1CER1"/>
<dbReference type="Gene3D" id="1.25.40.10">
    <property type="entry name" value="Tetratricopeptide repeat domain"/>
    <property type="match status" value="1"/>
</dbReference>
<proteinExistence type="predicted"/>
<evidence type="ECO:0000313" key="3">
    <source>
        <dbReference type="Proteomes" id="UP000306416"/>
    </source>
</evidence>
<evidence type="ECO:0000313" key="2">
    <source>
        <dbReference type="EMBL" id="TGU71763.1"/>
    </source>
</evidence>